<comment type="caution">
    <text evidence="6">The sequence shown here is derived from an EMBL/GenBank/DDBJ whole genome shotgun (WGS) entry which is preliminary data.</text>
</comment>
<dbReference type="SUPFAM" id="SSF48452">
    <property type="entry name" value="TPR-like"/>
    <property type="match status" value="2"/>
</dbReference>
<dbReference type="Pfam" id="PF13424">
    <property type="entry name" value="TPR_12"/>
    <property type="match status" value="1"/>
</dbReference>
<name>A0A855WYK8_9BACT</name>
<dbReference type="InterPro" id="IPR051476">
    <property type="entry name" value="Bac_ResReg_Asp_Phosphatase"/>
</dbReference>
<keyword evidence="4" id="KW-0802">TPR repeat</keyword>
<dbReference type="GO" id="GO:0005737">
    <property type="term" value="C:cytoplasm"/>
    <property type="evidence" value="ECO:0007669"/>
    <property type="project" value="UniProtKB-SubCell"/>
</dbReference>
<dbReference type="EMBL" id="PQAP01000158">
    <property type="protein sequence ID" value="PWB69953.1"/>
    <property type="molecule type" value="Genomic_DNA"/>
</dbReference>
<proteinExistence type="inferred from homology"/>
<reference evidence="6 7" key="1">
    <citation type="journal article" date="2018" name="ISME J.">
        <title>A methanotrophic archaeon couples anaerobic oxidation of methane to Fe(III) reduction.</title>
        <authorList>
            <person name="Cai C."/>
            <person name="Leu A.O."/>
            <person name="Xie G.J."/>
            <person name="Guo J."/>
            <person name="Feng Y."/>
            <person name="Zhao J.X."/>
            <person name="Tyson G.W."/>
            <person name="Yuan Z."/>
            <person name="Hu S."/>
        </authorList>
    </citation>
    <scope>NUCLEOTIDE SEQUENCE [LARGE SCALE GENOMIC DNA]</scope>
    <source>
        <strain evidence="6">FeB_12</strain>
    </source>
</reference>
<evidence type="ECO:0000256" key="4">
    <source>
        <dbReference type="ARBA" id="ARBA00022803"/>
    </source>
</evidence>
<accession>A0A855WYK8</accession>
<sequence>MSRYLIVLLMTCVCVLAIEPKKRGTSMTPERLSADSYLQQGDTTFQTRDYAGAFKDYEQAVSAAREEFNRPIEVEALSQMARMKLLLNQTEDAKKYLAEAASRADDSDSMGWSRYLGVKGRVEWKSGQLDSARQTFEAMFDYCSLHDLWSRAVDAAHMAAIVAEAPPDQIEWSRKGIAIAESRGTENWLGPLWNNLAGIYFDMKQYDSALECYRTARDFHWRFSDERAKLVADYHIGMAYRFLGNYREAETWLRPVLAWAERLKDHEMIGQACEDLGEAAVGLGRKSEGIEYLRRACQEYLRAGYEKSAPEIWDNINRRIESLQ</sequence>
<dbReference type="InterPro" id="IPR011990">
    <property type="entry name" value="TPR-like_helical_dom_sf"/>
</dbReference>
<protein>
    <recommendedName>
        <fullName evidence="8">Tetratricopeptide repeat protein</fullName>
    </recommendedName>
</protein>
<evidence type="ECO:0000256" key="2">
    <source>
        <dbReference type="ARBA" id="ARBA00022490"/>
    </source>
</evidence>
<dbReference type="Proteomes" id="UP000250918">
    <property type="component" value="Unassembled WGS sequence"/>
</dbReference>
<evidence type="ECO:0000313" key="6">
    <source>
        <dbReference type="EMBL" id="PWB69953.1"/>
    </source>
</evidence>
<evidence type="ECO:0008006" key="8">
    <source>
        <dbReference type="Google" id="ProtNLM"/>
    </source>
</evidence>
<comment type="similarity">
    <text evidence="5">Belongs to the Rap family.</text>
</comment>
<dbReference type="AlphaFoldDB" id="A0A855WYK8"/>
<gene>
    <name evidence="6" type="ORF">C3F09_09820</name>
</gene>
<evidence type="ECO:0000313" key="7">
    <source>
        <dbReference type="Proteomes" id="UP000250918"/>
    </source>
</evidence>
<keyword evidence="3" id="KW-0677">Repeat</keyword>
<evidence type="ECO:0000256" key="3">
    <source>
        <dbReference type="ARBA" id="ARBA00022737"/>
    </source>
</evidence>
<evidence type="ECO:0000256" key="1">
    <source>
        <dbReference type="ARBA" id="ARBA00004496"/>
    </source>
</evidence>
<evidence type="ECO:0000256" key="5">
    <source>
        <dbReference type="ARBA" id="ARBA00038253"/>
    </source>
</evidence>
<comment type="subcellular location">
    <subcellularLocation>
        <location evidence="1">Cytoplasm</location>
    </subcellularLocation>
</comment>
<keyword evidence="2" id="KW-0963">Cytoplasm</keyword>
<dbReference type="Gene3D" id="1.25.40.10">
    <property type="entry name" value="Tetratricopeptide repeat domain"/>
    <property type="match status" value="2"/>
</dbReference>
<dbReference type="Pfam" id="PF13181">
    <property type="entry name" value="TPR_8"/>
    <property type="match status" value="2"/>
</dbReference>
<organism evidence="6 7">
    <name type="scientific">candidate division GN15 bacterium</name>
    <dbReference type="NCBI Taxonomy" id="2072418"/>
    <lineage>
        <taxon>Bacteria</taxon>
        <taxon>candidate division GN15</taxon>
    </lineage>
</organism>
<dbReference type="PANTHER" id="PTHR46630">
    <property type="entry name" value="TETRATRICOPEPTIDE REPEAT PROTEIN 29"/>
    <property type="match status" value="1"/>
</dbReference>
<dbReference type="PANTHER" id="PTHR46630:SF1">
    <property type="entry name" value="TETRATRICOPEPTIDE REPEAT PROTEIN 29"/>
    <property type="match status" value="1"/>
</dbReference>
<dbReference type="SMART" id="SM00028">
    <property type="entry name" value="TPR"/>
    <property type="match status" value="4"/>
</dbReference>
<dbReference type="InterPro" id="IPR019734">
    <property type="entry name" value="TPR_rpt"/>
</dbReference>